<dbReference type="AlphaFoldDB" id="A0A562E431"/>
<evidence type="ECO:0000259" key="1">
    <source>
        <dbReference type="Pfam" id="PF01965"/>
    </source>
</evidence>
<name>A0A562E431_RHORH</name>
<sequence length="243" mass="25823">MQIAIVVFPGLTALDVVGPYEVLRYLPEADVRFVWHETGPVVVDSGMLALGATHTFDETPCPDIVLVPGSGTAIAVAAEDNRLREWLRSAHRTSTWTVSVCGGALILAAAGLLEGRRAASHWQALTALRAFGAVPCGDERVVFDGKVVTCAGVSAGIDLALSLAARIAGEERAKAIQLMIEYDPAPPFDSGHTSSASRHTKVLANALLTRDAVRVSNMTAASRLAWSTVIDGVRARRSRTRAR</sequence>
<organism evidence="2 3">
    <name type="scientific">Rhodococcus rhodochrous J45</name>
    <dbReference type="NCBI Taxonomy" id="935266"/>
    <lineage>
        <taxon>Bacteria</taxon>
        <taxon>Bacillati</taxon>
        <taxon>Actinomycetota</taxon>
        <taxon>Actinomycetes</taxon>
        <taxon>Mycobacteriales</taxon>
        <taxon>Nocardiaceae</taxon>
        <taxon>Rhodococcus</taxon>
    </lineage>
</organism>
<dbReference type="PANTHER" id="PTHR43130:SF2">
    <property type="entry name" value="DJ-1_PFPI DOMAIN-CONTAINING PROTEIN"/>
    <property type="match status" value="1"/>
</dbReference>
<feature type="domain" description="DJ-1/PfpI" evidence="1">
    <location>
        <begin position="2"/>
        <end position="164"/>
    </location>
</feature>
<gene>
    <name evidence="2" type="ORF">L618_002300000630</name>
</gene>
<dbReference type="Gene3D" id="3.40.50.880">
    <property type="match status" value="1"/>
</dbReference>
<dbReference type="CDD" id="cd03139">
    <property type="entry name" value="GATase1_PfpI_2"/>
    <property type="match status" value="1"/>
</dbReference>
<dbReference type="GO" id="GO:0003677">
    <property type="term" value="F:DNA binding"/>
    <property type="evidence" value="ECO:0007669"/>
    <property type="project" value="UniProtKB-KW"/>
</dbReference>
<proteinExistence type="predicted"/>
<keyword evidence="2" id="KW-0238">DNA-binding</keyword>
<dbReference type="InterPro" id="IPR002818">
    <property type="entry name" value="DJ-1/PfpI"/>
</dbReference>
<evidence type="ECO:0000313" key="3">
    <source>
        <dbReference type="Proteomes" id="UP000317573"/>
    </source>
</evidence>
<comment type="caution">
    <text evidence="2">The sequence shown here is derived from an EMBL/GenBank/DDBJ whole genome shotgun (WGS) entry which is preliminary data.</text>
</comment>
<dbReference type="SUPFAM" id="SSF52317">
    <property type="entry name" value="Class I glutamine amidotransferase-like"/>
    <property type="match status" value="1"/>
</dbReference>
<dbReference type="InterPro" id="IPR029062">
    <property type="entry name" value="Class_I_gatase-like"/>
</dbReference>
<reference evidence="2 3" key="1">
    <citation type="submission" date="2019-07" db="EMBL/GenBank/DDBJ databases">
        <title>Genome sequencing of lignin-degrading bacterial isolates.</title>
        <authorList>
            <person name="Gladden J."/>
        </authorList>
    </citation>
    <scope>NUCLEOTIDE SEQUENCE [LARGE SCALE GENOMIC DNA]</scope>
    <source>
        <strain evidence="2 3">J45</strain>
    </source>
</reference>
<accession>A0A562E431</accession>
<dbReference type="Proteomes" id="UP000317573">
    <property type="component" value="Unassembled WGS sequence"/>
</dbReference>
<dbReference type="InterPro" id="IPR052158">
    <property type="entry name" value="INH-QAR"/>
</dbReference>
<dbReference type="Pfam" id="PF01965">
    <property type="entry name" value="DJ-1_PfpI"/>
    <property type="match status" value="1"/>
</dbReference>
<dbReference type="GO" id="GO:0006355">
    <property type="term" value="P:regulation of DNA-templated transcription"/>
    <property type="evidence" value="ECO:0007669"/>
    <property type="project" value="TreeGrafter"/>
</dbReference>
<evidence type="ECO:0000313" key="2">
    <source>
        <dbReference type="EMBL" id="TWH16527.1"/>
    </source>
</evidence>
<dbReference type="RefSeq" id="WP_145692003.1">
    <property type="nucleotide sequence ID" value="NZ_VLJT01000021.1"/>
</dbReference>
<dbReference type="PANTHER" id="PTHR43130">
    <property type="entry name" value="ARAC-FAMILY TRANSCRIPTIONAL REGULATOR"/>
    <property type="match status" value="1"/>
</dbReference>
<dbReference type="EMBL" id="VLJT01000021">
    <property type="protein sequence ID" value="TWH16527.1"/>
    <property type="molecule type" value="Genomic_DNA"/>
</dbReference>
<protein>
    <submittedName>
        <fullName evidence="2">Transcriptional regulator containing an amidase domain and an AraC-type DNA-binding HTH domain</fullName>
    </submittedName>
</protein>